<dbReference type="EMBL" id="SGPJ01000444">
    <property type="protein sequence ID" value="THG94458.1"/>
    <property type="molecule type" value="Genomic_DNA"/>
</dbReference>
<dbReference type="AlphaFoldDB" id="A0A4S4K964"/>
<evidence type="ECO:0000313" key="2">
    <source>
        <dbReference type="EMBL" id="THG94458.1"/>
    </source>
</evidence>
<dbReference type="Proteomes" id="UP000309038">
    <property type="component" value="Unassembled WGS sequence"/>
</dbReference>
<name>A0A4S4K964_9APHY</name>
<keyword evidence="1" id="KW-1133">Transmembrane helix</keyword>
<sequence>MFRAVNSVVFAFILVFILVLVFISILVFILVFIFIFIVFTIPSGIVPPTCVSENQIGRGRWCCQTRGVNNTVMLFEEHIGWPGEKSDGDTHPIPKIAFTSTFQRQR</sequence>
<proteinExistence type="predicted"/>
<feature type="transmembrane region" description="Helical" evidence="1">
    <location>
        <begin position="12"/>
        <end position="39"/>
    </location>
</feature>
<keyword evidence="3" id="KW-1185">Reference proteome</keyword>
<reference evidence="2 3" key="1">
    <citation type="submission" date="2019-02" db="EMBL/GenBank/DDBJ databases">
        <title>Genome sequencing of the rare red list fungi Phlebia centrifuga.</title>
        <authorList>
            <person name="Buettner E."/>
            <person name="Kellner H."/>
        </authorList>
    </citation>
    <scope>NUCLEOTIDE SEQUENCE [LARGE SCALE GENOMIC DNA]</scope>
    <source>
        <strain evidence="2 3">DSM 108282</strain>
    </source>
</reference>
<accession>A0A4S4K964</accession>
<comment type="caution">
    <text evidence="2">The sequence shown here is derived from an EMBL/GenBank/DDBJ whole genome shotgun (WGS) entry which is preliminary data.</text>
</comment>
<gene>
    <name evidence="2" type="ORF">EW026_g7020</name>
</gene>
<protein>
    <submittedName>
        <fullName evidence="2">Uncharacterized protein</fullName>
    </submittedName>
</protein>
<keyword evidence="1" id="KW-0472">Membrane</keyword>
<evidence type="ECO:0000256" key="1">
    <source>
        <dbReference type="SAM" id="Phobius"/>
    </source>
</evidence>
<keyword evidence="1" id="KW-0812">Transmembrane</keyword>
<organism evidence="2 3">
    <name type="scientific">Hermanssonia centrifuga</name>
    <dbReference type="NCBI Taxonomy" id="98765"/>
    <lineage>
        <taxon>Eukaryota</taxon>
        <taxon>Fungi</taxon>
        <taxon>Dikarya</taxon>
        <taxon>Basidiomycota</taxon>
        <taxon>Agaricomycotina</taxon>
        <taxon>Agaricomycetes</taxon>
        <taxon>Polyporales</taxon>
        <taxon>Meruliaceae</taxon>
        <taxon>Hermanssonia</taxon>
    </lineage>
</organism>
<evidence type="ECO:0000313" key="3">
    <source>
        <dbReference type="Proteomes" id="UP000309038"/>
    </source>
</evidence>